<reference evidence="2" key="2">
    <citation type="submission" date="2025-08" db="UniProtKB">
        <authorList>
            <consortium name="Ensembl"/>
        </authorList>
    </citation>
    <scope>IDENTIFICATION</scope>
</reference>
<protein>
    <submittedName>
        <fullName evidence="2">Uncharacterized protein</fullName>
    </submittedName>
</protein>
<keyword evidence="3" id="KW-1185">Reference proteome</keyword>
<keyword evidence="1" id="KW-0812">Transmembrane</keyword>
<organism evidence="2 3">
    <name type="scientific">Denticeps clupeoides</name>
    <name type="common">denticle herring</name>
    <dbReference type="NCBI Taxonomy" id="299321"/>
    <lineage>
        <taxon>Eukaryota</taxon>
        <taxon>Metazoa</taxon>
        <taxon>Chordata</taxon>
        <taxon>Craniata</taxon>
        <taxon>Vertebrata</taxon>
        <taxon>Euteleostomi</taxon>
        <taxon>Actinopterygii</taxon>
        <taxon>Neopterygii</taxon>
        <taxon>Teleostei</taxon>
        <taxon>Clupei</taxon>
        <taxon>Clupeiformes</taxon>
        <taxon>Denticipitoidei</taxon>
        <taxon>Denticipitidae</taxon>
        <taxon>Denticeps</taxon>
    </lineage>
</organism>
<dbReference type="Ensembl" id="ENSDCDT00010065845.1">
    <property type="protein sequence ID" value="ENSDCDP00010055249.1"/>
    <property type="gene ID" value="ENSDCDG00010031735.1"/>
</dbReference>
<evidence type="ECO:0000256" key="1">
    <source>
        <dbReference type="SAM" id="Phobius"/>
    </source>
</evidence>
<keyword evidence="1" id="KW-0472">Membrane</keyword>
<reference evidence="2 3" key="1">
    <citation type="submission" date="2020-06" db="EMBL/GenBank/DDBJ databases">
        <authorList>
            <consortium name="Wellcome Sanger Institute Data Sharing"/>
        </authorList>
    </citation>
    <scope>NUCLEOTIDE SEQUENCE [LARGE SCALE GENOMIC DNA]</scope>
</reference>
<name>A0AAY4ED52_9TELE</name>
<sequence>MRSTDPQRSYAGAVGPGFLLMQDNARHHVAGVASFFFLFLLLLRDCAAPVFWLVSQPGC</sequence>
<proteinExistence type="predicted"/>
<keyword evidence="1" id="KW-1133">Transmembrane helix</keyword>
<gene>
    <name evidence="2" type="primary">CTXN1</name>
</gene>
<accession>A0AAY4ED52</accession>
<feature type="transmembrane region" description="Helical" evidence="1">
    <location>
        <begin position="29"/>
        <end position="54"/>
    </location>
</feature>
<dbReference type="Proteomes" id="UP000694580">
    <property type="component" value="Chromosome 3"/>
</dbReference>
<evidence type="ECO:0000313" key="2">
    <source>
        <dbReference type="Ensembl" id="ENSDCDP00010055249.1"/>
    </source>
</evidence>
<dbReference type="AlphaFoldDB" id="A0AAY4ED52"/>
<evidence type="ECO:0000313" key="3">
    <source>
        <dbReference type="Proteomes" id="UP000694580"/>
    </source>
</evidence>
<reference evidence="2" key="3">
    <citation type="submission" date="2025-09" db="UniProtKB">
        <authorList>
            <consortium name="Ensembl"/>
        </authorList>
    </citation>
    <scope>IDENTIFICATION</scope>
</reference>